<dbReference type="AlphaFoldDB" id="A0A7Z7FH27"/>
<dbReference type="EMBL" id="FNDI01000003">
    <property type="protein sequence ID" value="SDH25697.1"/>
    <property type="molecule type" value="Genomic_DNA"/>
</dbReference>
<evidence type="ECO:0000313" key="3">
    <source>
        <dbReference type="Proteomes" id="UP000198900"/>
    </source>
</evidence>
<gene>
    <name evidence="2" type="ORF">SAMN04487926_103101</name>
</gene>
<dbReference type="Proteomes" id="UP000198900">
    <property type="component" value="Unassembled WGS sequence"/>
</dbReference>
<protein>
    <submittedName>
        <fullName evidence="2">Uncharacterized protein</fullName>
    </submittedName>
</protein>
<evidence type="ECO:0000256" key="1">
    <source>
        <dbReference type="SAM" id="MobiDB-lite"/>
    </source>
</evidence>
<keyword evidence="3" id="KW-1185">Reference proteome</keyword>
<feature type="region of interest" description="Disordered" evidence="1">
    <location>
        <begin position="1"/>
        <end position="24"/>
    </location>
</feature>
<name>A0A7Z7FH27_9BURK</name>
<accession>A0A7Z7FH27</accession>
<sequence>MYINAGEQRAKAPQERKPPMPVGVRPLLTLTRKETLLTFT</sequence>
<evidence type="ECO:0000313" key="2">
    <source>
        <dbReference type="EMBL" id="SDH25697.1"/>
    </source>
</evidence>
<organism evidence="2 3">
    <name type="scientific">Paraburkholderia steynii</name>
    <dbReference type="NCBI Taxonomy" id="1245441"/>
    <lineage>
        <taxon>Bacteria</taxon>
        <taxon>Pseudomonadati</taxon>
        <taxon>Pseudomonadota</taxon>
        <taxon>Betaproteobacteria</taxon>
        <taxon>Burkholderiales</taxon>
        <taxon>Burkholderiaceae</taxon>
        <taxon>Paraburkholderia</taxon>
    </lineage>
</organism>
<feature type="compositionally biased region" description="Basic and acidic residues" evidence="1">
    <location>
        <begin position="8"/>
        <end position="18"/>
    </location>
</feature>
<proteinExistence type="predicted"/>
<comment type="caution">
    <text evidence="2">The sequence shown here is derived from an EMBL/GenBank/DDBJ whole genome shotgun (WGS) entry which is preliminary data.</text>
</comment>
<reference evidence="2" key="1">
    <citation type="submission" date="2016-10" db="EMBL/GenBank/DDBJ databases">
        <authorList>
            <person name="Varghese N."/>
            <person name="Submissions S."/>
        </authorList>
    </citation>
    <scope>NUCLEOTIDE SEQUENCE [LARGE SCALE GENOMIC DNA]</scope>
    <source>
        <strain evidence="2">YR281</strain>
    </source>
</reference>